<evidence type="ECO:0008006" key="3">
    <source>
        <dbReference type="Google" id="ProtNLM"/>
    </source>
</evidence>
<organism evidence="1 2">
    <name type="scientific">Candidatus Roizmanbacteria bacterium GW2011_GWC2_37_13</name>
    <dbReference type="NCBI Taxonomy" id="1618486"/>
    <lineage>
        <taxon>Bacteria</taxon>
        <taxon>Candidatus Roizmaniibacteriota</taxon>
    </lineage>
</organism>
<accession>A0A0G0GGF8</accession>
<dbReference type="AlphaFoldDB" id="A0A0G0GGF8"/>
<gene>
    <name evidence="1" type="ORF">US40_C0011G0020</name>
</gene>
<reference evidence="1 2" key="1">
    <citation type="journal article" date="2015" name="Nature">
        <title>rRNA introns, odd ribosomes, and small enigmatic genomes across a large radiation of phyla.</title>
        <authorList>
            <person name="Brown C.T."/>
            <person name="Hug L.A."/>
            <person name="Thomas B.C."/>
            <person name="Sharon I."/>
            <person name="Castelle C.J."/>
            <person name="Singh A."/>
            <person name="Wilkins M.J."/>
            <person name="Williams K.H."/>
            <person name="Banfield J.F."/>
        </authorList>
    </citation>
    <scope>NUCLEOTIDE SEQUENCE [LARGE SCALE GENOMIC DNA]</scope>
</reference>
<evidence type="ECO:0000313" key="2">
    <source>
        <dbReference type="Proteomes" id="UP000034917"/>
    </source>
</evidence>
<comment type="caution">
    <text evidence="1">The sequence shown here is derived from an EMBL/GenBank/DDBJ whole genome shotgun (WGS) entry which is preliminary data.</text>
</comment>
<dbReference type="Proteomes" id="UP000034917">
    <property type="component" value="Unassembled WGS sequence"/>
</dbReference>
<evidence type="ECO:0000313" key="1">
    <source>
        <dbReference type="EMBL" id="KKQ25135.1"/>
    </source>
</evidence>
<dbReference type="EMBL" id="LBSV01000011">
    <property type="protein sequence ID" value="KKQ25135.1"/>
    <property type="molecule type" value="Genomic_DNA"/>
</dbReference>
<name>A0A0G0GGF8_9BACT</name>
<dbReference type="Gene3D" id="1.10.3210.10">
    <property type="entry name" value="Hypothetical protein af1432"/>
    <property type="match status" value="1"/>
</dbReference>
<protein>
    <recommendedName>
        <fullName evidence="3">HD domain-containing protein</fullName>
    </recommendedName>
</protein>
<proteinExistence type="predicted"/>
<sequence>MPSGEGRPGYINPRGQIIFRLILNQSHIYNDGICSWNNMINIRRFISENSEEKKFTGFMEFISSQEMMPVVDCVVKMHRHDTRKATGDPYLKHLIYTAYLGFLSPEFKQMNDSEKRIYIASNLLHDSIEMKRKKEKYKPRELYNQLVQVGINSNEARKITVISSLLTPFKQKRKNIKKDQWLKIKIKDFKRIINLKEINVDLRDTDIFPELEFRDLSEQEKEVIIKMVRSIKITDEAANIRETVDDVVMGRDGRKKHENLKSLDWRVTDFKARLEIIKKIYPENPLLNQMVADLIGLDSYIL</sequence>